<dbReference type="EMBL" id="KL363293">
    <property type="protein sequence ID" value="KFD48466.1"/>
    <property type="molecule type" value="Genomic_DNA"/>
</dbReference>
<sequence length="64" mass="6946">MPGPSFTVLHYSTVQRMEFGHCPVCSLLGVTFKACSVTFALSVDNSSQAPESKLLPVSQILRMT</sequence>
<reference evidence="1 3" key="1">
    <citation type="journal article" date="2014" name="Nat. Genet.">
        <title>Genome and transcriptome of the porcine whipworm Trichuris suis.</title>
        <authorList>
            <person name="Jex A.R."/>
            <person name="Nejsum P."/>
            <person name="Schwarz E.M."/>
            <person name="Hu L."/>
            <person name="Young N.D."/>
            <person name="Hall R.S."/>
            <person name="Korhonen P.K."/>
            <person name="Liao S."/>
            <person name="Thamsborg S."/>
            <person name="Xia J."/>
            <person name="Xu P."/>
            <person name="Wang S."/>
            <person name="Scheerlinck J.P."/>
            <person name="Hofmann A."/>
            <person name="Sternberg P.W."/>
            <person name="Wang J."/>
            <person name="Gasser R.B."/>
        </authorList>
    </citation>
    <scope>NUCLEOTIDE SEQUENCE [LARGE SCALE GENOMIC DNA]</scope>
    <source>
        <strain evidence="2">DCEP-RM93F</strain>
        <strain evidence="1">DCEP-RM93M</strain>
    </source>
</reference>
<proteinExistence type="predicted"/>
<evidence type="ECO:0000313" key="1">
    <source>
        <dbReference type="EMBL" id="KFD48466.1"/>
    </source>
</evidence>
<organism evidence="1 3">
    <name type="scientific">Trichuris suis</name>
    <name type="common">pig whipworm</name>
    <dbReference type="NCBI Taxonomy" id="68888"/>
    <lineage>
        <taxon>Eukaryota</taxon>
        <taxon>Metazoa</taxon>
        <taxon>Ecdysozoa</taxon>
        <taxon>Nematoda</taxon>
        <taxon>Enoplea</taxon>
        <taxon>Dorylaimia</taxon>
        <taxon>Trichinellida</taxon>
        <taxon>Trichuridae</taxon>
        <taxon>Trichuris</taxon>
    </lineage>
</organism>
<gene>
    <name evidence="1" type="ORF">M513_10684</name>
    <name evidence="2" type="ORF">M514_10684</name>
</gene>
<accession>A0A085LU20</accession>
<dbReference type="Proteomes" id="UP000030758">
    <property type="component" value="Unassembled WGS sequence"/>
</dbReference>
<keyword evidence="3" id="KW-1185">Reference proteome</keyword>
<evidence type="ECO:0000313" key="2">
    <source>
        <dbReference type="EMBL" id="KFD62134.1"/>
    </source>
</evidence>
<protein>
    <submittedName>
        <fullName evidence="1">Uncharacterized protein</fullName>
    </submittedName>
</protein>
<name>A0A085LU20_9BILA</name>
<evidence type="ECO:0000313" key="3">
    <source>
        <dbReference type="Proteomes" id="UP000030764"/>
    </source>
</evidence>
<dbReference type="EMBL" id="KL367602">
    <property type="protein sequence ID" value="KFD62134.1"/>
    <property type="molecule type" value="Genomic_DNA"/>
</dbReference>
<dbReference type="Proteomes" id="UP000030764">
    <property type="component" value="Unassembled WGS sequence"/>
</dbReference>
<dbReference type="AlphaFoldDB" id="A0A085LU20"/>